<evidence type="ECO:0000256" key="2">
    <source>
        <dbReference type="ARBA" id="ARBA00022475"/>
    </source>
</evidence>
<keyword evidence="6 10" id="KW-1133">Transmembrane helix</keyword>
<evidence type="ECO:0000256" key="5">
    <source>
        <dbReference type="ARBA" id="ARBA00022725"/>
    </source>
</evidence>
<accession>A0A0Q9WYH5</accession>
<evidence type="ECO:0000256" key="4">
    <source>
        <dbReference type="ARBA" id="ARBA00022692"/>
    </source>
</evidence>
<feature type="transmembrane region" description="Helical" evidence="10">
    <location>
        <begin position="36"/>
        <end position="57"/>
    </location>
</feature>
<evidence type="ECO:0000256" key="7">
    <source>
        <dbReference type="ARBA" id="ARBA00023136"/>
    </source>
</evidence>
<dbReference type="Proteomes" id="UP000009192">
    <property type="component" value="Unassembled WGS sequence"/>
</dbReference>
<sequence length="137" mass="15486">MRPVMSQTIFVQFLLIGIDLGLTIINVLYFSGLFRAISAIIFAVAVLLETFPFCYLCDLLAKDCEELSNILCHSHWIDAEPKYKSALKFFMHNLQQPIDFKAGGIFAISLNSNIQVAKFAFSVMAIVQQMNLANRFK</sequence>
<evidence type="ECO:0000256" key="10">
    <source>
        <dbReference type="SAM" id="Phobius"/>
    </source>
</evidence>
<name>A0A0Q9WYH5_DROMO</name>
<evidence type="ECO:0000313" key="11">
    <source>
        <dbReference type="EMBL" id="KRG01014.1"/>
    </source>
</evidence>
<dbReference type="EMBL" id="CH933806">
    <property type="protein sequence ID" value="KRG01014.1"/>
    <property type="molecule type" value="Genomic_DNA"/>
</dbReference>
<keyword evidence="2" id="KW-1003">Cell membrane</keyword>
<feature type="transmembrane region" description="Helical" evidence="10">
    <location>
        <begin position="9"/>
        <end position="30"/>
    </location>
</feature>
<dbReference type="KEGG" id="dmo:Dmoj_GI27086"/>
<reference evidence="11 12" key="1">
    <citation type="journal article" date="2007" name="Nature">
        <title>Evolution of genes and genomes on the Drosophila phylogeny.</title>
        <authorList>
            <consortium name="Drosophila 12 Genomes Consortium"/>
            <person name="Clark A.G."/>
            <person name="Eisen M.B."/>
            <person name="Smith D.R."/>
            <person name="Bergman C.M."/>
            <person name="Oliver B."/>
            <person name="Markow T.A."/>
            <person name="Kaufman T.C."/>
            <person name="Kellis M."/>
            <person name="Gelbart W."/>
            <person name="Iyer V.N."/>
            <person name="Pollard D.A."/>
            <person name="Sackton T.B."/>
            <person name="Larracuente A.M."/>
            <person name="Singh N.D."/>
            <person name="Abad J.P."/>
            <person name="Abt D.N."/>
            <person name="Adryan B."/>
            <person name="Aguade M."/>
            <person name="Akashi H."/>
            <person name="Anderson W.W."/>
            <person name="Aquadro C.F."/>
            <person name="Ardell D.H."/>
            <person name="Arguello R."/>
            <person name="Artieri C.G."/>
            <person name="Barbash D.A."/>
            <person name="Barker D."/>
            <person name="Barsanti P."/>
            <person name="Batterham P."/>
            <person name="Batzoglou S."/>
            <person name="Begun D."/>
            <person name="Bhutkar A."/>
            <person name="Blanco E."/>
            <person name="Bosak S.A."/>
            <person name="Bradley R.K."/>
            <person name="Brand A.D."/>
            <person name="Brent M.R."/>
            <person name="Brooks A.N."/>
            <person name="Brown R.H."/>
            <person name="Butlin R.K."/>
            <person name="Caggese C."/>
            <person name="Calvi B.R."/>
            <person name="Bernardo de Carvalho A."/>
            <person name="Caspi A."/>
            <person name="Castrezana S."/>
            <person name="Celniker S.E."/>
            <person name="Chang J.L."/>
            <person name="Chapple C."/>
            <person name="Chatterji S."/>
            <person name="Chinwalla A."/>
            <person name="Civetta A."/>
            <person name="Clifton S.W."/>
            <person name="Comeron J.M."/>
            <person name="Costello J.C."/>
            <person name="Coyne J.A."/>
            <person name="Daub J."/>
            <person name="David R.G."/>
            <person name="Delcher A.L."/>
            <person name="Delehaunty K."/>
            <person name="Do C.B."/>
            <person name="Ebling H."/>
            <person name="Edwards K."/>
            <person name="Eickbush T."/>
            <person name="Evans J.D."/>
            <person name="Filipski A."/>
            <person name="Findeiss S."/>
            <person name="Freyhult E."/>
            <person name="Fulton L."/>
            <person name="Fulton R."/>
            <person name="Garcia A.C."/>
            <person name="Gardiner A."/>
            <person name="Garfield D.A."/>
            <person name="Garvin B.E."/>
            <person name="Gibson G."/>
            <person name="Gilbert D."/>
            <person name="Gnerre S."/>
            <person name="Godfrey J."/>
            <person name="Good R."/>
            <person name="Gotea V."/>
            <person name="Gravely B."/>
            <person name="Greenberg A.J."/>
            <person name="Griffiths-Jones S."/>
            <person name="Gross S."/>
            <person name="Guigo R."/>
            <person name="Gustafson E.A."/>
            <person name="Haerty W."/>
            <person name="Hahn M.W."/>
            <person name="Halligan D.L."/>
            <person name="Halpern A.L."/>
            <person name="Halter G.M."/>
            <person name="Han M.V."/>
            <person name="Heger A."/>
            <person name="Hillier L."/>
            <person name="Hinrichs A.S."/>
            <person name="Holmes I."/>
            <person name="Hoskins R.A."/>
            <person name="Hubisz M.J."/>
            <person name="Hultmark D."/>
            <person name="Huntley M.A."/>
            <person name="Jaffe D.B."/>
            <person name="Jagadeeshan S."/>
            <person name="Jeck W.R."/>
            <person name="Johnson J."/>
            <person name="Jones C.D."/>
            <person name="Jordan W.C."/>
            <person name="Karpen G.H."/>
            <person name="Kataoka E."/>
            <person name="Keightley P.D."/>
            <person name="Kheradpour P."/>
            <person name="Kirkness E.F."/>
            <person name="Koerich L.B."/>
            <person name="Kristiansen K."/>
            <person name="Kudrna D."/>
            <person name="Kulathinal R.J."/>
            <person name="Kumar S."/>
            <person name="Kwok R."/>
            <person name="Lander E."/>
            <person name="Langley C.H."/>
            <person name="Lapoint R."/>
            <person name="Lazzaro B.P."/>
            <person name="Lee S.J."/>
            <person name="Levesque L."/>
            <person name="Li R."/>
            <person name="Lin C.F."/>
            <person name="Lin M.F."/>
            <person name="Lindblad-Toh K."/>
            <person name="Llopart A."/>
            <person name="Long M."/>
            <person name="Low L."/>
            <person name="Lozovsky E."/>
            <person name="Lu J."/>
            <person name="Luo M."/>
            <person name="Machado C.A."/>
            <person name="Makalowski W."/>
            <person name="Marzo M."/>
            <person name="Matsuda M."/>
            <person name="Matzkin L."/>
            <person name="McAllister B."/>
            <person name="McBride C.S."/>
            <person name="McKernan B."/>
            <person name="McKernan K."/>
            <person name="Mendez-Lago M."/>
            <person name="Minx P."/>
            <person name="Mollenhauer M.U."/>
            <person name="Montooth K."/>
            <person name="Mount S.M."/>
            <person name="Mu X."/>
            <person name="Myers E."/>
            <person name="Negre B."/>
            <person name="Newfeld S."/>
            <person name="Nielsen R."/>
            <person name="Noor M.A."/>
            <person name="O'Grady P."/>
            <person name="Pachter L."/>
            <person name="Papaceit M."/>
            <person name="Parisi M.J."/>
            <person name="Parisi M."/>
            <person name="Parts L."/>
            <person name="Pedersen J.S."/>
            <person name="Pesole G."/>
            <person name="Phillippy A.M."/>
            <person name="Ponting C.P."/>
            <person name="Pop M."/>
            <person name="Porcelli D."/>
            <person name="Powell J.R."/>
            <person name="Prohaska S."/>
            <person name="Pruitt K."/>
            <person name="Puig M."/>
            <person name="Quesneville H."/>
            <person name="Ram K.R."/>
            <person name="Rand D."/>
            <person name="Rasmussen M.D."/>
            <person name="Reed L.K."/>
            <person name="Reenan R."/>
            <person name="Reily A."/>
            <person name="Remington K.A."/>
            <person name="Rieger T.T."/>
            <person name="Ritchie M.G."/>
            <person name="Robin C."/>
            <person name="Rogers Y.H."/>
            <person name="Rohde C."/>
            <person name="Rozas J."/>
            <person name="Rubenfield M.J."/>
            <person name="Ruiz A."/>
            <person name="Russo S."/>
            <person name="Salzberg S.L."/>
            <person name="Sanchez-Gracia A."/>
            <person name="Saranga D.J."/>
            <person name="Sato H."/>
            <person name="Schaeffer S.W."/>
            <person name="Schatz M.C."/>
            <person name="Schlenke T."/>
            <person name="Schwartz R."/>
            <person name="Segarra C."/>
            <person name="Singh R.S."/>
            <person name="Sirot L."/>
            <person name="Sirota M."/>
            <person name="Sisneros N.B."/>
            <person name="Smith C.D."/>
            <person name="Smith T.F."/>
            <person name="Spieth J."/>
            <person name="Stage D.E."/>
            <person name="Stark A."/>
            <person name="Stephan W."/>
            <person name="Strausberg R.L."/>
            <person name="Strempel S."/>
            <person name="Sturgill D."/>
            <person name="Sutton G."/>
            <person name="Sutton G.G."/>
            <person name="Tao W."/>
            <person name="Teichmann S."/>
            <person name="Tobari Y.N."/>
            <person name="Tomimura Y."/>
            <person name="Tsolas J.M."/>
            <person name="Valente V.L."/>
            <person name="Venter E."/>
            <person name="Venter J.C."/>
            <person name="Vicario S."/>
            <person name="Vieira F.G."/>
            <person name="Vilella A.J."/>
            <person name="Villasante A."/>
            <person name="Walenz B."/>
            <person name="Wang J."/>
            <person name="Wasserman M."/>
            <person name="Watts T."/>
            <person name="Wilson D."/>
            <person name="Wilson R.K."/>
            <person name="Wing R.A."/>
            <person name="Wolfner M.F."/>
            <person name="Wong A."/>
            <person name="Wong G.K."/>
            <person name="Wu C.I."/>
            <person name="Wu G."/>
            <person name="Yamamoto D."/>
            <person name="Yang H.P."/>
            <person name="Yang S.P."/>
            <person name="Yorke J.A."/>
            <person name="Yoshida K."/>
            <person name="Zdobnov E."/>
            <person name="Zhang P."/>
            <person name="Zhang Y."/>
            <person name="Zimin A.V."/>
            <person name="Baldwin J."/>
            <person name="Abdouelleil A."/>
            <person name="Abdulkadir J."/>
            <person name="Abebe A."/>
            <person name="Abera B."/>
            <person name="Abreu J."/>
            <person name="Acer S.C."/>
            <person name="Aftuck L."/>
            <person name="Alexander A."/>
            <person name="An P."/>
            <person name="Anderson E."/>
            <person name="Anderson S."/>
            <person name="Arachi H."/>
            <person name="Azer M."/>
            <person name="Bachantsang P."/>
            <person name="Barry A."/>
            <person name="Bayul T."/>
            <person name="Berlin A."/>
            <person name="Bessette D."/>
            <person name="Bloom T."/>
            <person name="Blye J."/>
            <person name="Boguslavskiy L."/>
            <person name="Bonnet C."/>
            <person name="Boukhgalter B."/>
            <person name="Bourzgui I."/>
            <person name="Brown A."/>
            <person name="Cahill P."/>
            <person name="Channer S."/>
            <person name="Cheshatsang Y."/>
            <person name="Chuda L."/>
            <person name="Citroen M."/>
            <person name="Collymore A."/>
            <person name="Cooke P."/>
            <person name="Costello M."/>
            <person name="D'Aco K."/>
            <person name="Daza R."/>
            <person name="De Haan G."/>
            <person name="DeGray S."/>
            <person name="DeMaso C."/>
            <person name="Dhargay N."/>
            <person name="Dooley K."/>
            <person name="Dooley E."/>
            <person name="Doricent M."/>
            <person name="Dorje P."/>
            <person name="Dorjee K."/>
            <person name="Dupes A."/>
            <person name="Elong R."/>
            <person name="Falk J."/>
            <person name="Farina A."/>
            <person name="Faro S."/>
            <person name="Ferguson D."/>
            <person name="Fisher S."/>
            <person name="Foley C.D."/>
            <person name="Franke A."/>
            <person name="Friedrich D."/>
            <person name="Gadbois L."/>
            <person name="Gearin G."/>
            <person name="Gearin C.R."/>
            <person name="Giannoukos G."/>
            <person name="Goode T."/>
            <person name="Graham J."/>
            <person name="Grandbois E."/>
            <person name="Grewal S."/>
            <person name="Gyaltsen K."/>
            <person name="Hafez N."/>
            <person name="Hagos B."/>
            <person name="Hall J."/>
            <person name="Henson C."/>
            <person name="Hollinger A."/>
            <person name="Honan T."/>
            <person name="Huard M.D."/>
            <person name="Hughes L."/>
            <person name="Hurhula B."/>
            <person name="Husby M.E."/>
            <person name="Kamat A."/>
            <person name="Kanga B."/>
            <person name="Kashin S."/>
            <person name="Khazanovich D."/>
            <person name="Kisner P."/>
            <person name="Lance K."/>
            <person name="Lara M."/>
            <person name="Lee W."/>
            <person name="Lennon N."/>
            <person name="Letendre F."/>
            <person name="LeVine R."/>
            <person name="Lipovsky A."/>
            <person name="Liu X."/>
            <person name="Liu J."/>
            <person name="Liu S."/>
            <person name="Lokyitsang T."/>
            <person name="Lokyitsang Y."/>
            <person name="Lubonja R."/>
            <person name="Lui A."/>
            <person name="MacDonald P."/>
            <person name="Magnisalis V."/>
            <person name="Maru K."/>
            <person name="Matthews C."/>
            <person name="McCusker W."/>
            <person name="McDonough S."/>
            <person name="Mehta T."/>
            <person name="Meldrim J."/>
            <person name="Meneus L."/>
            <person name="Mihai O."/>
            <person name="Mihalev A."/>
            <person name="Mihova T."/>
            <person name="Mittelman R."/>
            <person name="Mlenga V."/>
            <person name="Montmayeur A."/>
            <person name="Mulrain L."/>
            <person name="Navidi A."/>
            <person name="Naylor J."/>
            <person name="Negash T."/>
            <person name="Nguyen T."/>
            <person name="Nguyen N."/>
            <person name="Nicol R."/>
            <person name="Norbu C."/>
            <person name="Norbu N."/>
            <person name="Novod N."/>
            <person name="O'Neill B."/>
            <person name="Osman S."/>
            <person name="Markiewicz E."/>
            <person name="Oyono O.L."/>
            <person name="Patti C."/>
            <person name="Phunkhang P."/>
            <person name="Pierre F."/>
            <person name="Priest M."/>
            <person name="Raghuraman S."/>
            <person name="Rege F."/>
            <person name="Reyes R."/>
            <person name="Rise C."/>
            <person name="Rogov P."/>
            <person name="Ross K."/>
            <person name="Ryan E."/>
            <person name="Settipalli S."/>
            <person name="Shea T."/>
            <person name="Sherpa N."/>
            <person name="Shi L."/>
            <person name="Shih D."/>
            <person name="Sparrow T."/>
            <person name="Spaulding J."/>
            <person name="Stalker J."/>
            <person name="Stange-Thomann N."/>
            <person name="Stavropoulos S."/>
            <person name="Stone C."/>
            <person name="Strader C."/>
            <person name="Tesfaye S."/>
            <person name="Thomson T."/>
            <person name="Thoulutsang Y."/>
            <person name="Thoulutsang D."/>
            <person name="Topham K."/>
            <person name="Topping I."/>
            <person name="Tsamla T."/>
            <person name="Vassiliev H."/>
            <person name="Vo A."/>
            <person name="Wangchuk T."/>
            <person name="Wangdi T."/>
            <person name="Weiand M."/>
            <person name="Wilkinson J."/>
            <person name="Wilson A."/>
            <person name="Yadav S."/>
            <person name="Young G."/>
            <person name="Yu Q."/>
            <person name="Zembek L."/>
            <person name="Zhong D."/>
            <person name="Zimmer A."/>
            <person name="Zwirko Z."/>
            <person name="Jaffe D.B."/>
            <person name="Alvarez P."/>
            <person name="Brockman W."/>
            <person name="Butler J."/>
            <person name="Chin C."/>
            <person name="Gnerre S."/>
            <person name="Grabherr M."/>
            <person name="Kleber M."/>
            <person name="Mauceli E."/>
            <person name="MacCallum I."/>
        </authorList>
    </citation>
    <scope>NUCLEOTIDE SEQUENCE [LARGE SCALE GENOMIC DNA]</scope>
    <source>
        <strain evidence="12">Tucson 15081-1352.22</strain>
    </source>
</reference>
<dbReference type="InterPro" id="IPR004117">
    <property type="entry name" value="7tm6_olfct_rcpt"/>
</dbReference>
<dbReference type="PANTHER" id="PTHR21137">
    <property type="entry name" value="ODORANT RECEPTOR"/>
    <property type="match status" value="1"/>
</dbReference>
<keyword evidence="3" id="KW-0716">Sensory transduction</keyword>
<dbReference type="InParanoid" id="A0A0Q9WYH5"/>
<dbReference type="OrthoDB" id="6604226at2759"/>
<dbReference type="GO" id="GO:0005886">
    <property type="term" value="C:plasma membrane"/>
    <property type="evidence" value="ECO:0007669"/>
    <property type="project" value="UniProtKB-SubCell"/>
</dbReference>
<evidence type="ECO:0000313" key="12">
    <source>
        <dbReference type="Proteomes" id="UP000009192"/>
    </source>
</evidence>
<evidence type="ECO:0000256" key="1">
    <source>
        <dbReference type="ARBA" id="ARBA00004651"/>
    </source>
</evidence>
<organism evidence="11 12">
    <name type="scientific">Drosophila mojavensis</name>
    <name type="common">Fruit fly</name>
    <dbReference type="NCBI Taxonomy" id="7230"/>
    <lineage>
        <taxon>Eukaryota</taxon>
        <taxon>Metazoa</taxon>
        <taxon>Ecdysozoa</taxon>
        <taxon>Arthropoda</taxon>
        <taxon>Hexapoda</taxon>
        <taxon>Insecta</taxon>
        <taxon>Pterygota</taxon>
        <taxon>Neoptera</taxon>
        <taxon>Endopterygota</taxon>
        <taxon>Diptera</taxon>
        <taxon>Brachycera</taxon>
        <taxon>Muscomorpha</taxon>
        <taxon>Ephydroidea</taxon>
        <taxon>Drosophilidae</taxon>
        <taxon>Drosophila</taxon>
    </lineage>
</organism>
<evidence type="ECO:0000256" key="8">
    <source>
        <dbReference type="ARBA" id="ARBA00023170"/>
    </source>
</evidence>
<dbReference type="GO" id="GO:0007165">
    <property type="term" value="P:signal transduction"/>
    <property type="evidence" value="ECO:0007669"/>
    <property type="project" value="UniProtKB-KW"/>
</dbReference>
<keyword evidence="5" id="KW-0552">Olfaction</keyword>
<dbReference type="Pfam" id="PF02949">
    <property type="entry name" value="7tm_6"/>
    <property type="match status" value="1"/>
</dbReference>
<evidence type="ECO:0000256" key="9">
    <source>
        <dbReference type="ARBA" id="ARBA00023224"/>
    </source>
</evidence>
<proteinExistence type="predicted"/>
<dbReference type="PANTHER" id="PTHR21137:SF35">
    <property type="entry name" value="ODORANT RECEPTOR 19A-RELATED"/>
    <property type="match status" value="1"/>
</dbReference>
<dbReference type="GO" id="GO:0004984">
    <property type="term" value="F:olfactory receptor activity"/>
    <property type="evidence" value="ECO:0007669"/>
    <property type="project" value="InterPro"/>
</dbReference>
<keyword evidence="8" id="KW-0675">Receptor</keyword>
<dbReference type="AlphaFoldDB" id="A0A0Q9WYH5"/>
<keyword evidence="9" id="KW-0807">Transducer</keyword>
<comment type="subcellular location">
    <subcellularLocation>
        <location evidence="1">Cell membrane</location>
        <topology evidence="1">Multi-pass membrane protein</topology>
    </subcellularLocation>
</comment>
<keyword evidence="4 10" id="KW-0812">Transmembrane</keyword>
<keyword evidence="12" id="KW-1185">Reference proteome</keyword>
<gene>
    <name evidence="11" type="primary">Dmoj\GI27086</name>
    <name evidence="11" type="ORF">Dmoj_GI27086</name>
</gene>
<dbReference type="GO" id="GO:0005549">
    <property type="term" value="F:odorant binding"/>
    <property type="evidence" value="ECO:0007669"/>
    <property type="project" value="InterPro"/>
</dbReference>
<protein>
    <submittedName>
        <fullName evidence="11">Uncharacterized protein</fullName>
    </submittedName>
</protein>
<keyword evidence="7 10" id="KW-0472">Membrane</keyword>
<evidence type="ECO:0000256" key="6">
    <source>
        <dbReference type="ARBA" id="ARBA00022989"/>
    </source>
</evidence>
<evidence type="ECO:0000256" key="3">
    <source>
        <dbReference type="ARBA" id="ARBA00022606"/>
    </source>
</evidence>